<protein>
    <submittedName>
        <fullName evidence="2">Similar to endoplasmic oxidoreductase 1 beta (Predicted), isoform CRA_d</fullName>
    </submittedName>
</protein>
<accession>A6KTD9</accession>
<evidence type="ECO:0000313" key="3">
    <source>
        <dbReference type="Proteomes" id="UP000234681"/>
    </source>
</evidence>
<sequence length="57" mass="6540">MFVSHFVCIVLPCFPSCQTLNDRVYPEKTVQSVIEEDPGNQCCLELVPVTEIYKWCS</sequence>
<dbReference type="EMBL" id="CH474120">
    <property type="protein sequence ID" value="EDL83163.1"/>
    <property type="molecule type" value="Genomic_DNA"/>
</dbReference>
<organism evidence="2 3">
    <name type="scientific">Rattus norvegicus</name>
    <name type="common">Rat</name>
    <dbReference type="NCBI Taxonomy" id="10116"/>
    <lineage>
        <taxon>Eukaryota</taxon>
        <taxon>Metazoa</taxon>
        <taxon>Chordata</taxon>
        <taxon>Craniata</taxon>
        <taxon>Vertebrata</taxon>
        <taxon>Euteleostomi</taxon>
        <taxon>Mammalia</taxon>
        <taxon>Eutheria</taxon>
        <taxon>Euarchontoglires</taxon>
        <taxon>Glires</taxon>
        <taxon>Rodentia</taxon>
        <taxon>Myomorpha</taxon>
        <taxon>Muroidea</taxon>
        <taxon>Muridae</taxon>
        <taxon>Murinae</taxon>
        <taxon>Rattus</taxon>
    </lineage>
</organism>
<evidence type="ECO:0000256" key="1">
    <source>
        <dbReference type="SAM" id="SignalP"/>
    </source>
</evidence>
<dbReference type="Proteomes" id="UP000234681">
    <property type="component" value="Chromosome 17"/>
</dbReference>
<reference evidence="2 3" key="1">
    <citation type="submission" date="2005-09" db="EMBL/GenBank/DDBJ databases">
        <authorList>
            <person name="Mural R.J."/>
            <person name="Li P.W."/>
            <person name="Adams M.D."/>
            <person name="Amanatides P.G."/>
            <person name="Baden-Tillson H."/>
            <person name="Barnstead M."/>
            <person name="Chin S.H."/>
            <person name="Dew I."/>
            <person name="Evans C.A."/>
            <person name="Ferriera S."/>
            <person name="Flanigan M."/>
            <person name="Fosler C."/>
            <person name="Glodek A."/>
            <person name="Gu Z."/>
            <person name="Holt R.A."/>
            <person name="Jennings D."/>
            <person name="Kraft C.L."/>
            <person name="Lu F."/>
            <person name="Nguyen T."/>
            <person name="Nusskern D.R."/>
            <person name="Pfannkoch C.M."/>
            <person name="Sitter C."/>
            <person name="Sutton G.G."/>
            <person name="Venter J.C."/>
            <person name="Wang Z."/>
            <person name="Woodage T."/>
            <person name="Zheng X.H."/>
            <person name="Zhong F."/>
        </authorList>
    </citation>
    <scope>NUCLEOTIDE SEQUENCE [LARGE SCALE GENOMIC DNA]</scope>
    <source>
        <strain>BN</strain>
        <strain evidence="3">Sprague-Dawley</strain>
    </source>
</reference>
<dbReference type="AlphaFoldDB" id="A6KTD9"/>
<feature type="chain" id="PRO_5039917593" evidence="1">
    <location>
        <begin position="20"/>
        <end position="57"/>
    </location>
</feature>
<proteinExistence type="predicted"/>
<evidence type="ECO:0000313" key="2">
    <source>
        <dbReference type="EMBL" id="EDL83163.1"/>
    </source>
</evidence>
<keyword evidence="1" id="KW-0732">Signal</keyword>
<gene>
    <name evidence="2" type="primary">RGD1563548_predicted</name>
    <name evidence="2" type="ORF">rCG_19926</name>
</gene>
<feature type="signal peptide" evidence="1">
    <location>
        <begin position="1"/>
        <end position="19"/>
    </location>
</feature>
<name>A6KTD9_RAT</name>